<name>A0A8S5R2J1_9CAUD</name>
<accession>A0A8S5R2J1</accession>
<organism evidence="1">
    <name type="scientific">Siphoviridae sp. ctj7g1</name>
    <dbReference type="NCBI Taxonomy" id="2826438"/>
    <lineage>
        <taxon>Viruses</taxon>
        <taxon>Duplodnaviria</taxon>
        <taxon>Heunggongvirae</taxon>
        <taxon>Uroviricota</taxon>
        <taxon>Caudoviricetes</taxon>
    </lineage>
</organism>
<sequence length="90" mass="10386">MQYDETIDDVSFWLTAGLQHHIHITTNNMSKPWLAVDMVLNDLEINRDDVESTVYEYVYDKKKGRLIKCVVTLKKPTIGMLLGNPQTSNM</sequence>
<protein>
    <submittedName>
        <fullName evidence="1">Uncharacterized protein</fullName>
    </submittedName>
</protein>
<evidence type="ECO:0000313" key="1">
    <source>
        <dbReference type="EMBL" id="DAE25307.1"/>
    </source>
</evidence>
<dbReference type="EMBL" id="BK015796">
    <property type="protein sequence ID" value="DAE25307.1"/>
    <property type="molecule type" value="Genomic_DNA"/>
</dbReference>
<reference evidence="1" key="1">
    <citation type="journal article" date="2021" name="Proc. Natl. Acad. Sci. U.S.A.">
        <title>A Catalog of Tens of Thousands of Viruses from Human Metagenomes Reveals Hidden Associations with Chronic Diseases.</title>
        <authorList>
            <person name="Tisza M.J."/>
            <person name="Buck C.B."/>
        </authorList>
    </citation>
    <scope>NUCLEOTIDE SEQUENCE</scope>
    <source>
        <strain evidence="1">Ctj7g1</strain>
    </source>
</reference>
<proteinExistence type="predicted"/>